<reference evidence="3" key="1">
    <citation type="journal article" date="2014" name="Front. Microbiol.">
        <title>High frequency of phylogenetically diverse reductive dehalogenase-homologous genes in deep subseafloor sedimentary metagenomes.</title>
        <authorList>
            <person name="Kawai M."/>
            <person name="Futagami T."/>
            <person name="Toyoda A."/>
            <person name="Takaki Y."/>
            <person name="Nishi S."/>
            <person name="Hori S."/>
            <person name="Arai W."/>
            <person name="Tsubouchi T."/>
            <person name="Morono Y."/>
            <person name="Uchiyama I."/>
            <person name="Ito T."/>
            <person name="Fujiyama A."/>
            <person name="Inagaki F."/>
            <person name="Takami H."/>
        </authorList>
    </citation>
    <scope>NUCLEOTIDE SEQUENCE</scope>
    <source>
        <strain evidence="3">Expedition CK06-06</strain>
    </source>
</reference>
<dbReference type="SUPFAM" id="SSF51556">
    <property type="entry name" value="Metallo-dependent hydrolases"/>
    <property type="match status" value="1"/>
</dbReference>
<organism evidence="3">
    <name type="scientific">marine sediment metagenome</name>
    <dbReference type="NCBI Taxonomy" id="412755"/>
    <lineage>
        <taxon>unclassified sequences</taxon>
        <taxon>metagenomes</taxon>
        <taxon>ecological metagenomes</taxon>
    </lineage>
</organism>
<dbReference type="EMBL" id="BARS01054247">
    <property type="protein sequence ID" value="GAG46998.1"/>
    <property type="molecule type" value="Genomic_DNA"/>
</dbReference>
<protein>
    <recommendedName>
        <fullName evidence="2">Amidohydrolase-related domain-containing protein</fullName>
    </recommendedName>
</protein>
<dbReference type="GO" id="GO:0008448">
    <property type="term" value="F:N-acetylglucosamine-6-phosphate deacetylase activity"/>
    <property type="evidence" value="ECO:0007669"/>
    <property type="project" value="TreeGrafter"/>
</dbReference>
<feature type="non-terminal residue" evidence="3">
    <location>
        <position position="220"/>
    </location>
</feature>
<feature type="domain" description="Amidohydrolase-related" evidence="2">
    <location>
        <begin position="16"/>
        <end position="203"/>
    </location>
</feature>
<dbReference type="PANTHER" id="PTHR11113:SF14">
    <property type="entry name" value="N-ACETYLGLUCOSAMINE-6-PHOSPHATE DEACETYLASE"/>
    <property type="match status" value="1"/>
</dbReference>
<evidence type="ECO:0000259" key="2">
    <source>
        <dbReference type="Pfam" id="PF01979"/>
    </source>
</evidence>
<dbReference type="GO" id="GO:0006046">
    <property type="term" value="P:N-acetylglucosamine catabolic process"/>
    <property type="evidence" value="ECO:0007669"/>
    <property type="project" value="TreeGrafter"/>
</dbReference>
<dbReference type="InterPro" id="IPR032466">
    <property type="entry name" value="Metal_Hydrolase"/>
</dbReference>
<dbReference type="AlphaFoldDB" id="X0YE92"/>
<gene>
    <name evidence="3" type="ORF">S01H1_80343</name>
</gene>
<feature type="non-terminal residue" evidence="3">
    <location>
        <position position="1"/>
    </location>
</feature>
<accession>X0YE92</accession>
<dbReference type="Gene3D" id="3.20.20.140">
    <property type="entry name" value="Metal-dependent hydrolases"/>
    <property type="match status" value="1"/>
</dbReference>
<comment type="caution">
    <text evidence="3">The sequence shown here is derived from an EMBL/GenBank/DDBJ whole genome shotgun (WGS) entry which is preliminary data.</text>
</comment>
<evidence type="ECO:0000256" key="1">
    <source>
        <dbReference type="ARBA" id="ARBA00022801"/>
    </source>
</evidence>
<sequence length="220" mass="22986">HGGGSFSLMTEDAEEIRSYARWVVSKGITSFLATLAAASRPQMERWLATVSALGEKVDGGAHPLGAHLEGPFLNPKHKGALLPAALRPPDRAELLGYVRAAGGRLKVIVVAPELPGAAEVIGVAREQGLVVSMGHTDATYEEAREAISHGVTQATHCFNAMRPFHHRDPGCLGAILASPQVTAELIGDGVHVHPGAMALLLRAKGPVRTILVTDGVAPTG</sequence>
<dbReference type="PANTHER" id="PTHR11113">
    <property type="entry name" value="N-ACETYLGLUCOSAMINE-6-PHOSPHATE DEACETYLASE"/>
    <property type="match status" value="1"/>
</dbReference>
<name>X0YE92_9ZZZZ</name>
<dbReference type="InterPro" id="IPR006680">
    <property type="entry name" value="Amidohydro-rel"/>
</dbReference>
<evidence type="ECO:0000313" key="3">
    <source>
        <dbReference type="EMBL" id="GAG46998.1"/>
    </source>
</evidence>
<keyword evidence="1" id="KW-0378">Hydrolase</keyword>
<proteinExistence type="predicted"/>
<dbReference type="Pfam" id="PF01979">
    <property type="entry name" value="Amidohydro_1"/>
    <property type="match status" value="1"/>
</dbReference>